<feature type="compositionally biased region" description="Low complexity" evidence="9">
    <location>
        <begin position="370"/>
        <end position="391"/>
    </location>
</feature>
<dbReference type="PANTHER" id="PTHR12170:SF2">
    <property type="entry name" value="E3 UBIQUITIN-PROTEIN TRANSFERASE MAEA"/>
    <property type="match status" value="1"/>
</dbReference>
<evidence type="ECO:0000256" key="5">
    <source>
        <dbReference type="ARBA" id="ARBA00022723"/>
    </source>
</evidence>
<dbReference type="PROSITE" id="PS50897">
    <property type="entry name" value="CTLH"/>
    <property type="match status" value="1"/>
</dbReference>
<dbReference type="GO" id="GO:0043161">
    <property type="term" value="P:proteasome-mediated ubiquitin-dependent protein catabolic process"/>
    <property type="evidence" value="ECO:0007669"/>
    <property type="project" value="InterPro"/>
</dbReference>
<evidence type="ECO:0000256" key="7">
    <source>
        <dbReference type="ARBA" id="ARBA00022833"/>
    </source>
</evidence>
<comment type="function">
    <text evidence="1">Involved in the proteasome-dependent degradation of fructose-1,6-bisphosphatase.</text>
</comment>
<dbReference type="SMART" id="SM00668">
    <property type="entry name" value="CTLH"/>
    <property type="match status" value="1"/>
</dbReference>
<dbReference type="AlphaFoldDB" id="A0A3M7M8Y5"/>
<keyword evidence="5" id="KW-0479">Metal-binding</keyword>
<evidence type="ECO:0000256" key="4">
    <source>
        <dbReference type="ARBA" id="ARBA00022490"/>
    </source>
</evidence>
<organism evidence="12 13">
    <name type="scientific">Pyrenophora seminiperda CCB06</name>
    <dbReference type="NCBI Taxonomy" id="1302712"/>
    <lineage>
        <taxon>Eukaryota</taxon>
        <taxon>Fungi</taxon>
        <taxon>Dikarya</taxon>
        <taxon>Ascomycota</taxon>
        <taxon>Pezizomycotina</taxon>
        <taxon>Dothideomycetes</taxon>
        <taxon>Pleosporomycetidae</taxon>
        <taxon>Pleosporales</taxon>
        <taxon>Pleosporineae</taxon>
        <taxon>Pleosporaceae</taxon>
        <taxon>Pyrenophora</taxon>
    </lineage>
</organism>
<feature type="domain" description="CTLH" evidence="10">
    <location>
        <begin position="176"/>
        <end position="219"/>
    </location>
</feature>
<evidence type="ECO:0000256" key="2">
    <source>
        <dbReference type="ARBA" id="ARBA00004496"/>
    </source>
</evidence>
<dbReference type="InterPro" id="IPR006594">
    <property type="entry name" value="LisH"/>
</dbReference>
<keyword evidence="6 8" id="KW-0863">Zinc-finger</keyword>
<proteinExistence type="inferred from homology"/>
<dbReference type="PANTHER" id="PTHR12170">
    <property type="entry name" value="MACROPHAGE ERYTHROBLAST ATTACHER-RELATED"/>
    <property type="match status" value="1"/>
</dbReference>
<dbReference type="GO" id="GO:0008270">
    <property type="term" value="F:zinc ion binding"/>
    <property type="evidence" value="ECO:0007669"/>
    <property type="project" value="UniProtKB-KW"/>
</dbReference>
<evidence type="ECO:0000259" key="11">
    <source>
        <dbReference type="PROSITE" id="PS51867"/>
    </source>
</evidence>
<dbReference type="InterPro" id="IPR024964">
    <property type="entry name" value="CTLH/CRA"/>
</dbReference>
<dbReference type="SMART" id="SM00667">
    <property type="entry name" value="LisH"/>
    <property type="match status" value="1"/>
</dbReference>
<keyword evidence="7" id="KW-0862">Zinc</keyword>
<feature type="domain" description="RING-Gid-type" evidence="11">
    <location>
        <begin position="405"/>
        <end position="466"/>
    </location>
</feature>
<name>A0A3M7M8Y5_9PLEO</name>
<evidence type="ECO:0000313" key="12">
    <source>
        <dbReference type="EMBL" id="RMZ70947.1"/>
    </source>
</evidence>
<evidence type="ECO:0000256" key="9">
    <source>
        <dbReference type="SAM" id="MobiDB-lite"/>
    </source>
</evidence>
<accession>A0A3M7M8Y5</accession>
<dbReference type="PROSITE" id="PS50896">
    <property type="entry name" value="LISH"/>
    <property type="match status" value="1"/>
</dbReference>
<keyword evidence="13" id="KW-1185">Reference proteome</keyword>
<dbReference type="InterPro" id="IPR044063">
    <property type="entry name" value="ZF_RING_GID"/>
</dbReference>
<keyword evidence="4" id="KW-0963">Cytoplasm</keyword>
<comment type="subcellular location">
    <subcellularLocation>
        <location evidence="2">Cytoplasm</location>
    </subcellularLocation>
</comment>
<comment type="similarity">
    <text evidence="3">Belongs to the FYV10 family.</text>
</comment>
<dbReference type="EMBL" id="KE747825">
    <property type="protein sequence ID" value="RMZ70947.1"/>
    <property type="molecule type" value="Genomic_DNA"/>
</dbReference>
<reference evidence="12 13" key="1">
    <citation type="journal article" date="2014" name="PLoS ONE">
        <title>De novo Genome Assembly of the Fungal Plant Pathogen Pyrenophora semeniperda.</title>
        <authorList>
            <person name="Soliai M.M."/>
            <person name="Meyer S.E."/>
            <person name="Udall J.A."/>
            <person name="Elzinga D.E."/>
            <person name="Hermansen R.A."/>
            <person name="Bodily P.M."/>
            <person name="Hart A.A."/>
            <person name="Coleman C.E."/>
        </authorList>
    </citation>
    <scope>NUCLEOTIDE SEQUENCE [LARGE SCALE GENOMIC DNA]</scope>
    <source>
        <strain evidence="12 13">CCB06</strain>
        <tissue evidence="12">Mycelium</tissue>
    </source>
</reference>
<sequence length="499" mass="54507">MAELTSTKLNAESHLLLDQPLLRMPYELSRRNFKNAQRVIEHTSGALNISLTSTAKAAPTASPSTTLSSLDGMITRLQTLKRKLQTLHEEEVKIHRSAKARLSHLQDLYNVQSLVDVKYDEWSRVRLSRLLVDYLLREGYTESAACLARSKGIEELVDVDAFRACQRVERSLREGRSTGLALEWCKEHGKELKKVGSKLEFELRFQQYIELVRAGHEGGGGGGGVGEEDDGMDVEDGEGEGGGVGVGVDKLGEATAHAKMYLSKSGDFKLMGRVGGLLAYKPCDEVEPYHVSFFFPFLSLSLFMVYPKQEEEYLLIKEKKQSLYSPSRWSHLADIFLATHHTLYSLPPKPLLHIALSAGLSALKTPACHSSSLSTTTTTTTATTNPTSSSPSSPPPPPTQTTPVCPICSTELNQLARNVPYALHTKSIVEDNPVVLPNGRIYGSERLRVFNEKVGTEPGWVRDPNPRVGGGGAGGAGGAGGGIAGECWREGEVRKVYVM</sequence>
<dbReference type="OrthoDB" id="1933455at2759"/>
<evidence type="ECO:0000313" key="13">
    <source>
        <dbReference type="Proteomes" id="UP000265663"/>
    </source>
</evidence>
<evidence type="ECO:0000256" key="1">
    <source>
        <dbReference type="ARBA" id="ARBA00002343"/>
    </source>
</evidence>
<dbReference type="GO" id="GO:0034657">
    <property type="term" value="C:GID complex"/>
    <property type="evidence" value="ECO:0007669"/>
    <property type="project" value="TreeGrafter"/>
</dbReference>
<dbReference type="PROSITE" id="PS51867">
    <property type="entry name" value="ZF_RING_GID"/>
    <property type="match status" value="1"/>
</dbReference>
<protein>
    <submittedName>
        <fullName evidence="12">FYV10</fullName>
    </submittedName>
</protein>
<evidence type="ECO:0000256" key="3">
    <source>
        <dbReference type="ARBA" id="ARBA00010615"/>
    </source>
</evidence>
<feature type="zinc finger region" description="RING-Gid-type" evidence="8">
    <location>
        <begin position="405"/>
        <end position="466"/>
    </location>
</feature>
<dbReference type="Proteomes" id="UP000265663">
    <property type="component" value="Unassembled WGS sequence"/>
</dbReference>
<gene>
    <name evidence="12" type="ORF">GMOD_00008612</name>
</gene>
<dbReference type="InterPro" id="IPR045098">
    <property type="entry name" value="Fyv10_fam"/>
</dbReference>
<dbReference type="GO" id="GO:0005634">
    <property type="term" value="C:nucleus"/>
    <property type="evidence" value="ECO:0007669"/>
    <property type="project" value="TreeGrafter"/>
</dbReference>
<dbReference type="InterPro" id="IPR006595">
    <property type="entry name" value="CTLH_C"/>
</dbReference>
<dbReference type="GO" id="GO:0005737">
    <property type="term" value="C:cytoplasm"/>
    <property type="evidence" value="ECO:0007669"/>
    <property type="project" value="UniProtKB-SubCell"/>
</dbReference>
<dbReference type="GO" id="GO:0061630">
    <property type="term" value="F:ubiquitin protein ligase activity"/>
    <property type="evidence" value="ECO:0007669"/>
    <property type="project" value="InterPro"/>
</dbReference>
<evidence type="ECO:0000256" key="6">
    <source>
        <dbReference type="ARBA" id="ARBA00022771"/>
    </source>
</evidence>
<dbReference type="Pfam" id="PF10607">
    <property type="entry name" value="CTLH"/>
    <property type="match status" value="1"/>
</dbReference>
<feature type="region of interest" description="Disordered" evidence="9">
    <location>
        <begin position="370"/>
        <end position="404"/>
    </location>
</feature>
<evidence type="ECO:0000259" key="10">
    <source>
        <dbReference type="PROSITE" id="PS50897"/>
    </source>
</evidence>
<evidence type="ECO:0000256" key="8">
    <source>
        <dbReference type="PROSITE-ProRule" id="PRU01215"/>
    </source>
</evidence>